<feature type="domain" description="DEP" evidence="2">
    <location>
        <begin position="198"/>
        <end position="273"/>
    </location>
</feature>
<name>A0AAD2G2Q5_9STRA</name>
<organism evidence="3 4">
    <name type="scientific">Cylindrotheca closterium</name>
    <dbReference type="NCBI Taxonomy" id="2856"/>
    <lineage>
        <taxon>Eukaryota</taxon>
        <taxon>Sar</taxon>
        <taxon>Stramenopiles</taxon>
        <taxon>Ochrophyta</taxon>
        <taxon>Bacillariophyta</taxon>
        <taxon>Bacillariophyceae</taxon>
        <taxon>Bacillariophycidae</taxon>
        <taxon>Bacillariales</taxon>
        <taxon>Bacillariaceae</taxon>
        <taxon>Cylindrotheca</taxon>
    </lineage>
</organism>
<comment type="caution">
    <text evidence="3">The sequence shown here is derived from an EMBL/GenBank/DDBJ whole genome shotgun (WGS) entry which is preliminary data.</text>
</comment>
<dbReference type="SMART" id="SM00049">
    <property type="entry name" value="DEP"/>
    <property type="match status" value="2"/>
</dbReference>
<dbReference type="Proteomes" id="UP001295423">
    <property type="component" value="Unassembled WGS sequence"/>
</dbReference>
<dbReference type="AlphaFoldDB" id="A0AAD2G2Q5"/>
<dbReference type="InterPro" id="IPR036390">
    <property type="entry name" value="WH_DNA-bd_sf"/>
</dbReference>
<protein>
    <recommendedName>
        <fullName evidence="2">DEP domain-containing protein</fullName>
    </recommendedName>
</protein>
<evidence type="ECO:0000313" key="4">
    <source>
        <dbReference type="Proteomes" id="UP001295423"/>
    </source>
</evidence>
<feature type="domain" description="DEP" evidence="2">
    <location>
        <begin position="297"/>
        <end position="373"/>
    </location>
</feature>
<dbReference type="PROSITE" id="PS50186">
    <property type="entry name" value="DEP"/>
    <property type="match status" value="2"/>
</dbReference>
<dbReference type="Gene3D" id="1.10.10.10">
    <property type="entry name" value="Winged helix-like DNA-binding domain superfamily/Winged helix DNA-binding domain"/>
    <property type="match status" value="2"/>
</dbReference>
<sequence length="527" mass="59722">MKLLSTAEPKWRQDVCPIQPLRKCSSHEEAYHRAGSSDKDGVTASQLPSPASDDMCSDHSTISSEIVSLDAASNASFNIDNSWRQDVIETSIRIESQESIEEEKDAIDPVDPRIKRSTSSSSMDTALFEFAENDTPPQLVVRHNSYTNRTMEAEPMDTRFGESSSGNQDTAMTFPRPSYSQQLSMPVPSGLQKLAEAFTTGCAVGTHSYRLKKYPNTFVGSEAVDLMLSANLASTREDAVFLGQRFCKELNLFHHVCWDHTFKDGQFFYRFNNECSKDVRCMTPVSRENLVPLSLKFLEGMPVSTHTGRRYKTYRNTFLGEDAVNYMLQSELASDRLEAVFLGQRMMEELGIFEPVSHNNRFKDSCYLYRFATGDCHSSSCGDESATAGSLSESFRAQHQCTSPSPLPPFNTSRWDTQSCTIDGERKKQKVVFGMIHVRYFERRLERNPATTSGPSLGLGWRFYDGSPAPLKDERSEALEFRGRLSTQDRSKILKEWGYNRADINRAARSNKIIRQKRNRTFNKYTE</sequence>
<dbReference type="SUPFAM" id="SSF46785">
    <property type="entry name" value="Winged helix' DNA-binding domain"/>
    <property type="match status" value="2"/>
</dbReference>
<dbReference type="InterPro" id="IPR036388">
    <property type="entry name" value="WH-like_DNA-bd_sf"/>
</dbReference>
<dbReference type="GO" id="GO:0023051">
    <property type="term" value="P:regulation of signaling"/>
    <property type="evidence" value="ECO:0007669"/>
    <property type="project" value="TreeGrafter"/>
</dbReference>
<gene>
    <name evidence="3" type="ORF">CYCCA115_LOCUS18846</name>
</gene>
<reference evidence="3" key="1">
    <citation type="submission" date="2023-08" db="EMBL/GenBank/DDBJ databases">
        <authorList>
            <person name="Audoor S."/>
            <person name="Bilcke G."/>
        </authorList>
    </citation>
    <scope>NUCLEOTIDE SEQUENCE</scope>
</reference>
<proteinExistence type="predicted"/>
<dbReference type="InterPro" id="IPR000591">
    <property type="entry name" value="DEP_dom"/>
</dbReference>
<dbReference type="Pfam" id="PF00610">
    <property type="entry name" value="DEP"/>
    <property type="match status" value="2"/>
</dbReference>
<evidence type="ECO:0000256" key="1">
    <source>
        <dbReference type="SAM" id="MobiDB-lite"/>
    </source>
</evidence>
<dbReference type="CDD" id="cd04371">
    <property type="entry name" value="DEP"/>
    <property type="match status" value="2"/>
</dbReference>
<feature type="compositionally biased region" description="Basic and acidic residues" evidence="1">
    <location>
        <begin position="27"/>
        <end position="41"/>
    </location>
</feature>
<dbReference type="PANTHER" id="PTHR22829">
    <property type="entry name" value="DEP DOMAIN PROTEIN"/>
    <property type="match status" value="1"/>
</dbReference>
<accession>A0AAD2G2Q5</accession>
<feature type="region of interest" description="Disordered" evidence="1">
    <location>
        <begin position="27"/>
        <end position="59"/>
    </location>
</feature>
<dbReference type="EMBL" id="CAKOGP040002069">
    <property type="protein sequence ID" value="CAJ1960692.1"/>
    <property type="molecule type" value="Genomic_DNA"/>
</dbReference>
<dbReference type="GO" id="GO:0035556">
    <property type="term" value="P:intracellular signal transduction"/>
    <property type="evidence" value="ECO:0007669"/>
    <property type="project" value="InterPro"/>
</dbReference>
<dbReference type="PANTHER" id="PTHR22829:SF16">
    <property type="entry name" value="PH DOMAIN-CONTAINING PROTEIN"/>
    <property type="match status" value="1"/>
</dbReference>
<keyword evidence="4" id="KW-1185">Reference proteome</keyword>
<evidence type="ECO:0000313" key="3">
    <source>
        <dbReference type="EMBL" id="CAJ1960692.1"/>
    </source>
</evidence>
<evidence type="ECO:0000259" key="2">
    <source>
        <dbReference type="PROSITE" id="PS50186"/>
    </source>
</evidence>
<dbReference type="InterPro" id="IPR051832">
    <property type="entry name" value="mTOR-Rac_regulators"/>
</dbReference>